<organism evidence="2 3">
    <name type="scientific">Simkania negevensis (strain ATCC VR-1471 / DSM 27360 / Z)</name>
    <dbReference type="NCBI Taxonomy" id="331113"/>
    <lineage>
        <taxon>Bacteria</taxon>
        <taxon>Pseudomonadati</taxon>
        <taxon>Chlamydiota</taxon>
        <taxon>Chlamydiia</taxon>
        <taxon>Parachlamydiales</taxon>
        <taxon>Simkaniaceae</taxon>
        <taxon>Simkania</taxon>
    </lineage>
</organism>
<dbReference type="Pfam" id="PF00196">
    <property type="entry name" value="GerE"/>
    <property type="match status" value="1"/>
</dbReference>
<reference key="1">
    <citation type="journal article" date="2011" name="Mol. Biol. Evol.">
        <title>Unity in variety -- the pan-genome of the Chlamydiae.</title>
        <authorList>
            <person name="Collingro A."/>
            <person name="Tischler P."/>
            <person name="Weinmaier T."/>
            <person name="Penz T."/>
            <person name="Heinz E."/>
            <person name="Brunham R.C."/>
            <person name="Read T.D."/>
            <person name="Bavoil P.M."/>
            <person name="Sachse K."/>
            <person name="Kahane S."/>
            <person name="Friedman M.G."/>
            <person name="Rattei T."/>
            <person name="Myers G.S.A."/>
            <person name="Horn M."/>
        </authorList>
    </citation>
    <scope>NUCLEOTIDE SEQUENCE</scope>
    <source>
        <strain>Z</strain>
    </source>
</reference>
<keyword evidence="3" id="KW-1185">Reference proteome</keyword>
<dbReference type="Pfam" id="PF07366">
    <property type="entry name" value="SnoaL"/>
    <property type="match status" value="1"/>
</dbReference>
<dbReference type="KEGG" id="sng:SNE_A23700"/>
<dbReference type="GO" id="GO:0030638">
    <property type="term" value="P:polyketide metabolic process"/>
    <property type="evidence" value="ECO:0007669"/>
    <property type="project" value="InterPro"/>
</dbReference>
<dbReference type="InterPro" id="IPR009959">
    <property type="entry name" value="Cyclase_SnoaL-like"/>
</dbReference>
<dbReference type="InterPro" id="IPR000792">
    <property type="entry name" value="Tscrpt_reg_LuxR_C"/>
</dbReference>
<evidence type="ECO:0000313" key="3">
    <source>
        <dbReference type="Proteomes" id="UP000000496"/>
    </source>
</evidence>
<dbReference type="RefSeq" id="WP_013944712.1">
    <property type="nucleotide sequence ID" value="NC_015713.1"/>
</dbReference>
<dbReference type="OrthoDB" id="327416at2"/>
<gene>
    <name evidence="2" type="ordered locus">SNE_A23700</name>
</gene>
<dbReference type="Gene3D" id="3.10.450.50">
    <property type="match status" value="1"/>
</dbReference>
<reference evidence="2 3" key="2">
    <citation type="journal article" date="2011" name="Mol. Biol. Evol.">
        <title>Unity in variety--the pan-genome of the Chlamydiae.</title>
        <authorList>
            <person name="Collingro A."/>
            <person name="Tischler P."/>
            <person name="Weinmaier T."/>
            <person name="Penz T."/>
            <person name="Heinz E."/>
            <person name="Brunham R.C."/>
            <person name="Read T.D."/>
            <person name="Bavoil P.M."/>
            <person name="Sachse K."/>
            <person name="Kahane S."/>
            <person name="Friedman M.G."/>
            <person name="Rattei T."/>
            <person name="Myers G.S."/>
            <person name="Horn M."/>
        </authorList>
    </citation>
    <scope>NUCLEOTIDE SEQUENCE [LARGE SCALE GENOMIC DNA]</scope>
    <source>
        <strain evidence="3">ATCC VR-1471 / Z</strain>
    </source>
</reference>
<dbReference type="EMBL" id="FR872582">
    <property type="protein sequence ID" value="CCB90247.1"/>
    <property type="molecule type" value="Genomic_DNA"/>
</dbReference>
<dbReference type="eggNOG" id="COG2771">
    <property type="taxonomic scope" value="Bacteria"/>
</dbReference>
<dbReference type="InterPro" id="IPR032710">
    <property type="entry name" value="NTF2-like_dom_sf"/>
</dbReference>
<dbReference type="Gene3D" id="1.10.10.10">
    <property type="entry name" value="Winged helix-like DNA-binding domain superfamily/Winged helix DNA-binding domain"/>
    <property type="match status" value="1"/>
</dbReference>
<feature type="domain" description="HTH luxR-type" evidence="1">
    <location>
        <begin position="177"/>
        <end position="234"/>
    </location>
</feature>
<dbReference type="GO" id="GO:0006355">
    <property type="term" value="P:regulation of DNA-templated transcription"/>
    <property type="evidence" value="ECO:0007669"/>
    <property type="project" value="InterPro"/>
</dbReference>
<dbReference type="Proteomes" id="UP000000496">
    <property type="component" value="Chromosome gsn.131"/>
</dbReference>
<name>F8L671_SIMNZ</name>
<evidence type="ECO:0000259" key="1">
    <source>
        <dbReference type="SMART" id="SM00421"/>
    </source>
</evidence>
<dbReference type="STRING" id="331113.SNE_A23700"/>
<evidence type="ECO:0000313" key="2">
    <source>
        <dbReference type="EMBL" id="CCB90247.1"/>
    </source>
</evidence>
<sequence length="256" mass="28967">MKDVVRELIHLEWQVGAKNEMWDSVLTDSTLFSSAMGRKIGIDCVKLHSKDFFHACPDFCTEVMKMQVFGNVVVCDAVFTATHQNFYTCTETDASGVIIQSDFCEKFAGLTPKGKKFVQVVELFFVFERGKIMRIAIQEDPLSLCRQLGIDVKVEKADERVLWKREYEFLVGKVRSTFGLGEREALCLALSFSSLSAKFVGEVLGISHRTVEAHLQGCYQKIGCQNKQQCLEAVVERGMLSIFHEISLIILKMQND</sequence>
<dbReference type="AlphaFoldDB" id="F8L671"/>
<dbReference type="SUPFAM" id="SSF46894">
    <property type="entry name" value="C-terminal effector domain of the bipartite response regulators"/>
    <property type="match status" value="1"/>
</dbReference>
<dbReference type="HOGENOM" id="CLU_1209140_0_0_0"/>
<dbReference type="InterPro" id="IPR016032">
    <property type="entry name" value="Sig_transdc_resp-reg_C-effctor"/>
</dbReference>
<dbReference type="GO" id="GO:0003677">
    <property type="term" value="F:DNA binding"/>
    <property type="evidence" value="ECO:0007669"/>
    <property type="project" value="InterPro"/>
</dbReference>
<protein>
    <recommendedName>
        <fullName evidence="1">HTH luxR-type domain-containing protein</fullName>
    </recommendedName>
</protein>
<dbReference type="eggNOG" id="COG5485">
    <property type="taxonomic scope" value="Bacteria"/>
</dbReference>
<dbReference type="InterPro" id="IPR036388">
    <property type="entry name" value="WH-like_DNA-bd_sf"/>
</dbReference>
<proteinExistence type="predicted"/>
<dbReference type="SMART" id="SM00421">
    <property type="entry name" value="HTH_LUXR"/>
    <property type="match status" value="1"/>
</dbReference>
<accession>F8L671</accession>
<dbReference type="SUPFAM" id="SSF54427">
    <property type="entry name" value="NTF2-like"/>
    <property type="match status" value="1"/>
</dbReference>